<evidence type="ECO:0000259" key="2">
    <source>
        <dbReference type="Pfam" id="PF13488"/>
    </source>
</evidence>
<keyword evidence="4" id="KW-1185">Reference proteome</keyword>
<name>A0ABV7KAW9_9HYPH</name>
<comment type="caution">
    <text evidence="3">The sequence shown here is derived from an EMBL/GenBank/DDBJ whole genome shotgun (WGS) entry which is preliminary data.</text>
</comment>
<dbReference type="InterPro" id="IPR039567">
    <property type="entry name" value="Gly-zipper"/>
</dbReference>
<dbReference type="EMBL" id="JBHRTK010000012">
    <property type="protein sequence ID" value="MFC3206707.1"/>
    <property type="molecule type" value="Genomic_DNA"/>
</dbReference>
<keyword evidence="1" id="KW-0732">Signal</keyword>
<evidence type="ECO:0000256" key="1">
    <source>
        <dbReference type="SAM" id="SignalP"/>
    </source>
</evidence>
<feature type="signal peptide" evidence="1">
    <location>
        <begin position="1"/>
        <end position="18"/>
    </location>
</feature>
<dbReference type="RefSeq" id="WP_378220519.1">
    <property type="nucleotide sequence ID" value="NZ_JBHRTK010000012.1"/>
</dbReference>
<feature type="chain" id="PRO_5046398382" evidence="1">
    <location>
        <begin position="19"/>
        <end position="104"/>
    </location>
</feature>
<reference evidence="4" key="1">
    <citation type="journal article" date="2019" name="Int. J. Syst. Evol. Microbiol.">
        <title>The Global Catalogue of Microorganisms (GCM) 10K type strain sequencing project: providing services to taxonomists for standard genome sequencing and annotation.</title>
        <authorList>
            <consortium name="The Broad Institute Genomics Platform"/>
            <consortium name="The Broad Institute Genome Sequencing Center for Infectious Disease"/>
            <person name="Wu L."/>
            <person name="Ma J."/>
        </authorList>
    </citation>
    <scope>NUCLEOTIDE SEQUENCE [LARGE SCALE GENOMIC DNA]</scope>
    <source>
        <strain evidence="4">KCTC 52165</strain>
    </source>
</reference>
<dbReference type="Proteomes" id="UP001595583">
    <property type="component" value="Unassembled WGS sequence"/>
</dbReference>
<accession>A0ABV7KAW9</accession>
<organism evidence="3 4">
    <name type="scientific">Aquamicrobium soli</name>
    <dbReference type="NCBI Taxonomy" id="1811518"/>
    <lineage>
        <taxon>Bacteria</taxon>
        <taxon>Pseudomonadati</taxon>
        <taxon>Pseudomonadota</taxon>
        <taxon>Alphaproteobacteria</taxon>
        <taxon>Hyphomicrobiales</taxon>
        <taxon>Phyllobacteriaceae</taxon>
        <taxon>Aquamicrobium</taxon>
    </lineage>
</organism>
<evidence type="ECO:0000313" key="4">
    <source>
        <dbReference type="Proteomes" id="UP001595583"/>
    </source>
</evidence>
<feature type="domain" description="Glycine zipper" evidence="2">
    <location>
        <begin position="23"/>
        <end position="65"/>
    </location>
</feature>
<evidence type="ECO:0000313" key="3">
    <source>
        <dbReference type="EMBL" id="MFC3206707.1"/>
    </source>
</evidence>
<proteinExistence type="predicted"/>
<protein>
    <submittedName>
        <fullName evidence="3">Glycine zipper domain-containing protein</fullName>
    </submittedName>
</protein>
<sequence>MKKILVLAALLLPIAACSQTERGAAIGGLGGAAIGSAVANDPVEGAVIGGAIGAVGGALIGNASERGQCRYRGRYGRVYIARCPSNYRYDNRRYYPRRHYYGGY</sequence>
<dbReference type="Pfam" id="PF13488">
    <property type="entry name" value="Gly-zipper_Omp"/>
    <property type="match status" value="1"/>
</dbReference>
<gene>
    <name evidence="3" type="ORF">ACFOHJ_10830</name>
</gene>